<evidence type="ECO:0000313" key="4">
    <source>
        <dbReference type="Proteomes" id="UP000218323"/>
    </source>
</evidence>
<accession>A0A2A4I4A4</accession>
<dbReference type="AlphaFoldDB" id="A0A2A4I4A4"/>
<evidence type="ECO:0008006" key="5">
    <source>
        <dbReference type="Google" id="ProtNLM"/>
    </source>
</evidence>
<reference evidence="3 4" key="1">
    <citation type="submission" date="2017-09" db="EMBL/GenBank/DDBJ databases">
        <title>Sphingomonas adhaesiva DSM 7418, whole genome shotgun sequence.</title>
        <authorList>
            <person name="Feng G."/>
            <person name="Zhu H."/>
        </authorList>
    </citation>
    <scope>NUCLEOTIDE SEQUENCE [LARGE SCALE GENOMIC DNA]</scope>
    <source>
        <strain evidence="3 4">DSM 7418</strain>
    </source>
</reference>
<keyword evidence="4" id="KW-1185">Reference proteome</keyword>
<evidence type="ECO:0000256" key="2">
    <source>
        <dbReference type="SAM" id="SignalP"/>
    </source>
</evidence>
<feature type="compositionally biased region" description="Basic and acidic residues" evidence="1">
    <location>
        <begin position="79"/>
        <end position="100"/>
    </location>
</feature>
<evidence type="ECO:0000313" key="3">
    <source>
        <dbReference type="EMBL" id="PCG13807.1"/>
    </source>
</evidence>
<feature type="signal peptide" evidence="2">
    <location>
        <begin position="1"/>
        <end position="20"/>
    </location>
</feature>
<protein>
    <recommendedName>
        <fullName evidence="5">Lipoprotein</fullName>
    </recommendedName>
</protein>
<name>A0A2A4I4A4_9SPHN</name>
<evidence type="ECO:0000256" key="1">
    <source>
        <dbReference type="SAM" id="MobiDB-lite"/>
    </source>
</evidence>
<comment type="caution">
    <text evidence="3">The sequence shown here is derived from an EMBL/GenBank/DDBJ whole genome shotgun (WGS) entry which is preliminary data.</text>
</comment>
<dbReference type="PROSITE" id="PS51257">
    <property type="entry name" value="PROKAR_LIPOPROTEIN"/>
    <property type="match status" value="1"/>
</dbReference>
<gene>
    <name evidence="3" type="ORF">COA07_12985</name>
</gene>
<dbReference type="Proteomes" id="UP000218323">
    <property type="component" value="Unassembled WGS sequence"/>
</dbReference>
<feature type="chain" id="PRO_5012449736" description="Lipoprotein" evidence="2">
    <location>
        <begin position="21"/>
        <end position="135"/>
    </location>
</feature>
<feature type="region of interest" description="Disordered" evidence="1">
    <location>
        <begin position="79"/>
        <end position="135"/>
    </location>
</feature>
<keyword evidence="2" id="KW-0732">Signal</keyword>
<organism evidence="3 4">
    <name type="scientific">Sphingomonas adhaesiva</name>
    <dbReference type="NCBI Taxonomy" id="28212"/>
    <lineage>
        <taxon>Bacteria</taxon>
        <taxon>Pseudomonadati</taxon>
        <taxon>Pseudomonadota</taxon>
        <taxon>Alphaproteobacteria</taxon>
        <taxon>Sphingomonadales</taxon>
        <taxon>Sphingomonadaceae</taxon>
        <taxon>Sphingomonas</taxon>
    </lineage>
</organism>
<dbReference type="EMBL" id="NWVC01000006">
    <property type="protein sequence ID" value="PCG13807.1"/>
    <property type="molecule type" value="Genomic_DNA"/>
</dbReference>
<dbReference type="RefSeq" id="WP_066711795.1">
    <property type="nucleotide sequence ID" value="NZ_JBHIWA010000036.1"/>
</dbReference>
<proteinExistence type="predicted"/>
<feature type="compositionally biased region" description="Basic and acidic residues" evidence="1">
    <location>
        <begin position="109"/>
        <end position="135"/>
    </location>
</feature>
<sequence length="135" mass="14264">MTVKPFAILSVATAAALSLAGCSDRVEDHAERTGNAIAADVHAATSNVVDSVDALTGTVANQLDAATARSLDRAADRLDRASDDLQRDIRGHVDDARDHAGAALQDAGADLRERARERDGTSETQRRRAADEGMR</sequence>